<dbReference type="PANTHER" id="PTHR31978">
    <property type="entry name" value="INTRAFLAGELLAR TRANSPORT PROTEIN 20 HOMOLOG"/>
    <property type="match status" value="1"/>
</dbReference>
<keyword evidence="3" id="KW-0966">Cell projection</keyword>
<organism evidence="5">
    <name type="scientific">Hypsiglena sp. JMG-2014</name>
    <dbReference type="NCBI Taxonomy" id="1550645"/>
    <lineage>
        <taxon>Eukaryota</taxon>
        <taxon>Metazoa</taxon>
        <taxon>Chordata</taxon>
        <taxon>Craniata</taxon>
        <taxon>Vertebrata</taxon>
        <taxon>Euteleostomi</taxon>
        <taxon>Lepidosauria</taxon>
        <taxon>Squamata</taxon>
        <taxon>Bifurcata</taxon>
        <taxon>Unidentata</taxon>
        <taxon>Episquamata</taxon>
        <taxon>Toxicofera</taxon>
        <taxon>Serpentes</taxon>
        <taxon>Colubroidea</taxon>
        <taxon>Dipsadidae</taxon>
        <taxon>Hypsiglena</taxon>
    </lineage>
</organism>
<dbReference type="PANTHER" id="PTHR31978:SF1">
    <property type="entry name" value="INTRAFLAGELLAR TRANSPORT PROTEIN 20 HOMOLOG"/>
    <property type="match status" value="1"/>
</dbReference>
<protein>
    <submittedName>
        <fullName evidence="5">Intraflagellar transport protein 20-like protein isoform 1</fullName>
    </submittedName>
</protein>
<evidence type="ECO:0000313" key="5">
    <source>
        <dbReference type="EMBL" id="JAC95351.1"/>
    </source>
</evidence>
<keyword evidence="2 4" id="KW-0175">Coiled coil</keyword>
<feature type="coiled-coil region" evidence="4">
    <location>
        <begin position="79"/>
        <end position="110"/>
    </location>
</feature>
<dbReference type="GO" id="GO:0030990">
    <property type="term" value="C:intraciliary transport particle"/>
    <property type="evidence" value="ECO:0007669"/>
    <property type="project" value="TreeGrafter"/>
</dbReference>
<reference evidence="5" key="1">
    <citation type="submission" date="2014-09" db="EMBL/GenBank/DDBJ databases">
        <title>RNA-seq and high-definition mass spectrometry reveal the complex and divergent venoms of two rear-fanged colubrid snakes.</title>
        <authorList>
            <person name="McGivern J.J."/>
            <person name="Wray K.P."/>
            <person name="Margres M.J."/>
            <person name="Couch M.E."/>
            <person name="Mackessy S.P."/>
            <person name="Rokyta D.R."/>
        </authorList>
    </citation>
    <scope>NUCLEOTIDE SEQUENCE</scope>
    <source>
        <tissue evidence="5">Venom gland</tissue>
    </source>
</reference>
<dbReference type="GO" id="GO:0097546">
    <property type="term" value="C:ciliary base"/>
    <property type="evidence" value="ECO:0007669"/>
    <property type="project" value="TreeGrafter"/>
</dbReference>
<proteinExistence type="predicted"/>
<evidence type="ECO:0000256" key="2">
    <source>
        <dbReference type="ARBA" id="ARBA00023054"/>
    </source>
</evidence>
<dbReference type="GO" id="GO:0043005">
    <property type="term" value="C:neuron projection"/>
    <property type="evidence" value="ECO:0007669"/>
    <property type="project" value="TreeGrafter"/>
</dbReference>
<comment type="subcellular location">
    <subcellularLocation>
        <location evidence="1">Cell projection</location>
        <location evidence="1">Cilium</location>
    </subcellularLocation>
</comment>
<dbReference type="Pfam" id="PF14931">
    <property type="entry name" value="IFT20"/>
    <property type="match status" value="1"/>
</dbReference>
<dbReference type="GO" id="GO:0061512">
    <property type="term" value="P:protein localization to cilium"/>
    <property type="evidence" value="ECO:0007669"/>
    <property type="project" value="TreeGrafter"/>
</dbReference>
<evidence type="ECO:0000256" key="3">
    <source>
        <dbReference type="ARBA" id="ARBA00023273"/>
    </source>
</evidence>
<dbReference type="GO" id="GO:0005737">
    <property type="term" value="C:cytoplasm"/>
    <property type="evidence" value="ECO:0007669"/>
    <property type="project" value="TreeGrafter"/>
</dbReference>
<dbReference type="GO" id="GO:0060271">
    <property type="term" value="P:cilium assembly"/>
    <property type="evidence" value="ECO:0007669"/>
    <property type="project" value="TreeGrafter"/>
</dbReference>
<dbReference type="AlphaFoldDB" id="A0A098LZF7"/>
<dbReference type="InterPro" id="IPR028172">
    <property type="entry name" value="FT20"/>
</dbReference>
<name>A0A098LZF7_9SAUR</name>
<dbReference type="GO" id="GO:0036064">
    <property type="term" value="C:ciliary basal body"/>
    <property type="evidence" value="ECO:0007669"/>
    <property type="project" value="TreeGrafter"/>
</dbReference>
<accession>A0A098LZF7</accession>
<keyword evidence="5" id="KW-0282">Flagellum</keyword>
<dbReference type="GO" id="GO:0097730">
    <property type="term" value="C:non-motile cilium"/>
    <property type="evidence" value="ECO:0007669"/>
    <property type="project" value="TreeGrafter"/>
</dbReference>
<keyword evidence="5" id="KW-0969">Cilium</keyword>
<sequence>MAKDILGEAGLHFDELNKLRVLDPEVAQQTTELKEECRLFVDKIAEFKKIVGNLIELVDQLAKATENEKIKAIGARNLLKSIAKQREAQQQQLQALIAEKKTQLERYRVEYQTLCKIEADQNEFIDQFIFQK</sequence>
<dbReference type="GO" id="GO:0005813">
    <property type="term" value="C:centrosome"/>
    <property type="evidence" value="ECO:0007669"/>
    <property type="project" value="TreeGrafter"/>
</dbReference>
<dbReference type="EMBL" id="GBSI01001145">
    <property type="protein sequence ID" value="JAC95351.1"/>
    <property type="molecule type" value="Transcribed_RNA"/>
</dbReference>
<evidence type="ECO:0000256" key="1">
    <source>
        <dbReference type="ARBA" id="ARBA00004138"/>
    </source>
</evidence>
<evidence type="ECO:0000256" key="4">
    <source>
        <dbReference type="SAM" id="Coils"/>
    </source>
</evidence>